<accession>A0A2P2QSW9</accession>
<protein>
    <submittedName>
        <fullName evidence="1">Uncharacterized protein</fullName>
    </submittedName>
</protein>
<sequence>MVFLGIPRSTKSKKASGSR</sequence>
<dbReference type="AlphaFoldDB" id="A0A2P2QSW9"/>
<organism evidence="1">
    <name type="scientific">Rhizophora mucronata</name>
    <name type="common">Asiatic mangrove</name>
    <dbReference type="NCBI Taxonomy" id="61149"/>
    <lineage>
        <taxon>Eukaryota</taxon>
        <taxon>Viridiplantae</taxon>
        <taxon>Streptophyta</taxon>
        <taxon>Embryophyta</taxon>
        <taxon>Tracheophyta</taxon>
        <taxon>Spermatophyta</taxon>
        <taxon>Magnoliopsida</taxon>
        <taxon>eudicotyledons</taxon>
        <taxon>Gunneridae</taxon>
        <taxon>Pentapetalae</taxon>
        <taxon>rosids</taxon>
        <taxon>fabids</taxon>
        <taxon>Malpighiales</taxon>
        <taxon>Rhizophoraceae</taxon>
        <taxon>Rhizophora</taxon>
    </lineage>
</organism>
<evidence type="ECO:0000313" key="1">
    <source>
        <dbReference type="EMBL" id="MBX70083.1"/>
    </source>
</evidence>
<proteinExistence type="predicted"/>
<name>A0A2P2QSW9_RHIMU</name>
<dbReference type="EMBL" id="GGEC01089599">
    <property type="protein sequence ID" value="MBX70083.1"/>
    <property type="molecule type" value="Transcribed_RNA"/>
</dbReference>
<reference evidence="1" key="1">
    <citation type="submission" date="2018-02" db="EMBL/GenBank/DDBJ databases">
        <title>Rhizophora mucronata_Transcriptome.</title>
        <authorList>
            <person name="Meera S.P."/>
            <person name="Sreeshan A."/>
            <person name="Augustine A."/>
        </authorList>
    </citation>
    <scope>NUCLEOTIDE SEQUENCE</scope>
    <source>
        <tissue evidence="1">Leaf</tissue>
    </source>
</reference>